<dbReference type="Pfam" id="PF18153">
    <property type="entry name" value="Cap15_CD_rec"/>
    <property type="match status" value="1"/>
</dbReference>
<sequence length="249" mass="27082">MNSTAKVARWTAIGVSAVWAAVLFFTGLDLDDNTRRGLSYLPSAAGLLVVAFDLWLWKIPGVSRITGRPHLWGTWKVELQPSTQALIPEGGNRGPIPCVMVIEQTFWTTAVQFYTRESGSSSISAAIVNKTDSKQAKSLLFTYTNNARQEHRHRSHPHSGTCRLDVTGTSPGTLSGTYWTDRITAGDLSLTLLDRKDDRTRDEALAVAGVVGDPPVLTSIWKSKRVWAAIAVVGVMVVAGVVLLIGRIL</sequence>
<evidence type="ECO:0000313" key="4">
    <source>
        <dbReference type="Proteomes" id="UP000281738"/>
    </source>
</evidence>
<proteinExistence type="predicted"/>
<feature type="transmembrane region" description="Helical" evidence="1">
    <location>
        <begin position="40"/>
        <end position="57"/>
    </location>
</feature>
<feature type="transmembrane region" description="Helical" evidence="1">
    <location>
        <begin position="7"/>
        <end position="28"/>
    </location>
</feature>
<protein>
    <recommendedName>
        <fullName evidence="2">CD-NTase-associated protein 15 domain-containing protein</fullName>
    </recommendedName>
</protein>
<feature type="transmembrane region" description="Helical" evidence="1">
    <location>
        <begin position="226"/>
        <end position="246"/>
    </location>
</feature>
<dbReference type="AlphaFoldDB" id="A0A3N2CR40"/>
<reference evidence="3 4" key="1">
    <citation type="submission" date="2018-11" db="EMBL/GenBank/DDBJ databases">
        <title>Sequencing the genomes of 1000 actinobacteria strains.</title>
        <authorList>
            <person name="Klenk H.-P."/>
        </authorList>
    </citation>
    <scope>NUCLEOTIDE SEQUENCE [LARGE SCALE GENOMIC DNA]</scope>
    <source>
        <strain evidence="3 4">DSM 12652</strain>
    </source>
</reference>
<dbReference type="EMBL" id="RKHO01000001">
    <property type="protein sequence ID" value="ROR90000.1"/>
    <property type="molecule type" value="Genomic_DNA"/>
</dbReference>
<dbReference type="RefSeq" id="WP_123389227.1">
    <property type="nucleotide sequence ID" value="NZ_RKHO01000001.1"/>
</dbReference>
<evidence type="ECO:0000256" key="1">
    <source>
        <dbReference type="SAM" id="Phobius"/>
    </source>
</evidence>
<keyword evidence="1" id="KW-0472">Membrane</keyword>
<evidence type="ECO:0000259" key="2">
    <source>
        <dbReference type="Pfam" id="PF18153"/>
    </source>
</evidence>
<accession>A0A3N2CR40</accession>
<comment type="caution">
    <text evidence="3">The sequence shown here is derived from an EMBL/GenBank/DDBJ whole genome shotgun (WGS) entry which is preliminary data.</text>
</comment>
<keyword evidence="4" id="KW-1185">Reference proteome</keyword>
<dbReference type="OrthoDB" id="3828223at2"/>
<dbReference type="InterPro" id="IPR041208">
    <property type="entry name" value="Cap15"/>
</dbReference>
<evidence type="ECO:0000313" key="3">
    <source>
        <dbReference type="EMBL" id="ROR90000.1"/>
    </source>
</evidence>
<gene>
    <name evidence="3" type="ORF">EDD33_0832</name>
</gene>
<name>A0A3N2CR40_9ACTN</name>
<feature type="domain" description="CD-NTase-associated protein 15" evidence="2">
    <location>
        <begin position="69"/>
        <end position="191"/>
    </location>
</feature>
<keyword evidence="1" id="KW-1133">Transmembrane helix</keyword>
<dbReference type="Proteomes" id="UP000281738">
    <property type="component" value="Unassembled WGS sequence"/>
</dbReference>
<organism evidence="3 4">
    <name type="scientific">Nocardioides aurantiacus</name>
    <dbReference type="NCBI Taxonomy" id="86796"/>
    <lineage>
        <taxon>Bacteria</taxon>
        <taxon>Bacillati</taxon>
        <taxon>Actinomycetota</taxon>
        <taxon>Actinomycetes</taxon>
        <taxon>Propionibacteriales</taxon>
        <taxon>Nocardioidaceae</taxon>
        <taxon>Nocardioides</taxon>
    </lineage>
</organism>
<keyword evidence="1" id="KW-0812">Transmembrane</keyword>